<comment type="caution">
    <text evidence="8">The sequence shown here is derived from an EMBL/GenBank/DDBJ whole genome shotgun (WGS) entry which is preliminary data.</text>
</comment>
<proteinExistence type="inferred from homology"/>
<feature type="transmembrane region" description="Helical" evidence="7">
    <location>
        <begin position="149"/>
        <end position="166"/>
    </location>
</feature>
<comment type="subcellular location">
    <subcellularLocation>
        <location evidence="1">Cell membrane</location>
        <topology evidence="1">Multi-pass membrane protein</topology>
    </subcellularLocation>
</comment>
<accession>A0A923SRI8</accession>
<sequence length="189" mass="20094">MMYLYLFSMFFRIGLFSFGGGLAMLPLIFQSVQDFGFMSAEEFSDLVALSQVTPGPIAVNAATYVGFNYSGVLGAGVATLGVCLPSFVLILIVMKFMEKFKESKGLEGAFLGIRPVTVGLIGAAAIFVAETVLVDGKLFSMKLLTDPTGYINVIPCVIFAVTLVLAGKFKISPIKITILMAVVGAFLCG</sequence>
<feature type="transmembrane region" description="Helical" evidence="7">
    <location>
        <begin position="72"/>
        <end position="97"/>
    </location>
</feature>
<keyword evidence="4 7" id="KW-0812">Transmembrane</keyword>
<dbReference type="GO" id="GO:0005886">
    <property type="term" value="C:plasma membrane"/>
    <property type="evidence" value="ECO:0007669"/>
    <property type="project" value="UniProtKB-SubCell"/>
</dbReference>
<evidence type="ECO:0000256" key="1">
    <source>
        <dbReference type="ARBA" id="ARBA00004651"/>
    </source>
</evidence>
<name>A0A923SRI8_9FIRM</name>
<dbReference type="AlphaFoldDB" id="A0A923SRI8"/>
<dbReference type="Pfam" id="PF02417">
    <property type="entry name" value="Chromate_transp"/>
    <property type="match status" value="1"/>
</dbReference>
<dbReference type="Proteomes" id="UP000602647">
    <property type="component" value="Unassembled WGS sequence"/>
</dbReference>
<gene>
    <name evidence="8" type="ORF">H9L42_12470</name>
</gene>
<dbReference type="InterPro" id="IPR003370">
    <property type="entry name" value="Chromate_transpt"/>
</dbReference>
<evidence type="ECO:0000256" key="4">
    <source>
        <dbReference type="ARBA" id="ARBA00022692"/>
    </source>
</evidence>
<comment type="similarity">
    <text evidence="2">Belongs to the chromate ion transporter (CHR) (TC 2.A.51) family.</text>
</comment>
<dbReference type="RefSeq" id="WP_187303733.1">
    <property type="nucleotide sequence ID" value="NZ_JACRYT010000016.1"/>
</dbReference>
<keyword evidence="9" id="KW-1185">Reference proteome</keyword>
<dbReference type="PANTHER" id="PTHR43663:SF1">
    <property type="entry name" value="CHROMATE TRANSPORTER"/>
    <property type="match status" value="1"/>
</dbReference>
<evidence type="ECO:0000256" key="5">
    <source>
        <dbReference type="ARBA" id="ARBA00022989"/>
    </source>
</evidence>
<dbReference type="InterPro" id="IPR052518">
    <property type="entry name" value="CHR_Transporter"/>
</dbReference>
<feature type="transmembrane region" description="Helical" evidence="7">
    <location>
        <begin position="109"/>
        <end position="129"/>
    </location>
</feature>
<dbReference type="EMBL" id="JACRYT010000016">
    <property type="protein sequence ID" value="MBC6680635.1"/>
    <property type="molecule type" value="Genomic_DNA"/>
</dbReference>
<reference evidence="8" key="1">
    <citation type="submission" date="2020-08" db="EMBL/GenBank/DDBJ databases">
        <title>Genome public.</title>
        <authorList>
            <person name="Liu C."/>
            <person name="Sun Q."/>
        </authorList>
    </citation>
    <scope>NUCLEOTIDE SEQUENCE</scope>
    <source>
        <strain evidence="8">BX12</strain>
    </source>
</reference>
<organism evidence="8 9">
    <name type="scientific">Zhenpiania hominis</name>
    <dbReference type="NCBI Taxonomy" id="2763644"/>
    <lineage>
        <taxon>Bacteria</taxon>
        <taxon>Bacillati</taxon>
        <taxon>Bacillota</taxon>
        <taxon>Clostridia</taxon>
        <taxon>Peptostreptococcales</taxon>
        <taxon>Anaerovoracaceae</taxon>
        <taxon>Zhenpiania</taxon>
    </lineage>
</organism>
<evidence type="ECO:0000313" key="9">
    <source>
        <dbReference type="Proteomes" id="UP000602647"/>
    </source>
</evidence>
<evidence type="ECO:0000256" key="7">
    <source>
        <dbReference type="SAM" id="Phobius"/>
    </source>
</evidence>
<evidence type="ECO:0000256" key="2">
    <source>
        <dbReference type="ARBA" id="ARBA00005262"/>
    </source>
</evidence>
<feature type="transmembrane region" description="Helical" evidence="7">
    <location>
        <begin position="9"/>
        <end position="29"/>
    </location>
</feature>
<protein>
    <submittedName>
        <fullName evidence="8">Chromate transporter</fullName>
    </submittedName>
</protein>
<evidence type="ECO:0000256" key="3">
    <source>
        <dbReference type="ARBA" id="ARBA00022475"/>
    </source>
</evidence>
<keyword evidence="5 7" id="KW-1133">Transmembrane helix</keyword>
<keyword evidence="6 7" id="KW-0472">Membrane</keyword>
<evidence type="ECO:0000313" key="8">
    <source>
        <dbReference type="EMBL" id="MBC6680635.1"/>
    </source>
</evidence>
<keyword evidence="3" id="KW-1003">Cell membrane</keyword>
<dbReference type="GO" id="GO:0015109">
    <property type="term" value="F:chromate transmembrane transporter activity"/>
    <property type="evidence" value="ECO:0007669"/>
    <property type="project" value="InterPro"/>
</dbReference>
<dbReference type="PANTHER" id="PTHR43663">
    <property type="entry name" value="CHROMATE TRANSPORT PROTEIN-RELATED"/>
    <property type="match status" value="1"/>
</dbReference>
<evidence type="ECO:0000256" key="6">
    <source>
        <dbReference type="ARBA" id="ARBA00023136"/>
    </source>
</evidence>